<proteinExistence type="predicted"/>
<dbReference type="AlphaFoldDB" id="A0AAW5QXV8"/>
<name>A0AAW5QXV8_9HYPH</name>
<gene>
    <name evidence="1" type="ORF">MUB46_13600</name>
</gene>
<sequence>MAEQRATTDDKKADALKKSLSECIAQGEAALSERPDDPCLACVLIALKDADVQDHFVKHLLDNEAFTRAYCLGGVSIPEVQRVVFEFTCVLPKICLFPMRFMVTVNVITGKVEEIADPAPTFVPVSEQMPGVAFQLP</sequence>
<evidence type="ECO:0000313" key="1">
    <source>
        <dbReference type="EMBL" id="MCT8972896.1"/>
    </source>
</evidence>
<accession>A0AAW5QXV8</accession>
<protein>
    <submittedName>
        <fullName evidence="1">Uncharacterized protein</fullName>
    </submittedName>
</protein>
<dbReference type="RefSeq" id="WP_261616467.1">
    <property type="nucleotide sequence ID" value="NZ_JALIDZ010000005.1"/>
</dbReference>
<reference evidence="1 2" key="1">
    <citation type="submission" date="2022-04" db="EMBL/GenBank/DDBJ databases">
        <authorList>
            <person name="Ye Y.-Q."/>
            <person name="Du Z.-J."/>
        </authorList>
    </citation>
    <scope>NUCLEOTIDE SEQUENCE [LARGE SCALE GENOMIC DNA]</scope>
    <source>
        <strain evidence="1 2">A6E488</strain>
    </source>
</reference>
<dbReference type="Proteomes" id="UP001320898">
    <property type="component" value="Unassembled WGS sequence"/>
</dbReference>
<dbReference type="EMBL" id="JALIDZ010000005">
    <property type="protein sequence ID" value="MCT8972896.1"/>
    <property type="molecule type" value="Genomic_DNA"/>
</dbReference>
<evidence type="ECO:0000313" key="2">
    <source>
        <dbReference type="Proteomes" id="UP001320898"/>
    </source>
</evidence>
<keyword evidence="2" id="KW-1185">Reference proteome</keyword>
<organism evidence="1 2">
    <name type="scientific">Microbaculum marinisediminis</name>
    <dbReference type="NCBI Taxonomy" id="2931392"/>
    <lineage>
        <taxon>Bacteria</taxon>
        <taxon>Pseudomonadati</taxon>
        <taxon>Pseudomonadota</taxon>
        <taxon>Alphaproteobacteria</taxon>
        <taxon>Hyphomicrobiales</taxon>
        <taxon>Tepidamorphaceae</taxon>
        <taxon>Microbaculum</taxon>
    </lineage>
</organism>
<comment type="caution">
    <text evidence="1">The sequence shown here is derived from an EMBL/GenBank/DDBJ whole genome shotgun (WGS) entry which is preliminary data.</text>
</comment>